<dbReference type="Proteomes" id="UP000265515">
    <property type="component" value="Unassembled WGS sequence"/>
</dbReference>
<evidence type="ECO:0000313" key="3">
    <source>
        <dbReference type="EMBL" id="GBG80041.1"/>
    </source>
</evidence>
<dbReference type="Gramene" id="GBG80041">
    <property type="protein sequence ID" value="GBG80041"/>
    <property type="gene ID" value="CBR_g30410"/>
</dbReference>
<evidence type="ECO:0000256" key="1">
    <source>
        <dbReference type="SAM" id="Coils"/>
    </source>
</evidence>
<dbReference type="AlphaFoldDB" id="A0A388LCK4"/>
<keyword evidence="4" id="KW-1185">Reference proteome</keyword>
<feature type="coiled-coil region" evidence="1">
    <location>
        <begin position="120"/>
        <end position="147"/>
    </location>
</feature>
<protein>
    <submittedName>
        <fullName evidence="3">Uncharacterized protein</fullName>
    </submittedName>
</protein>
<accession>A0A388LCK4</accession>
<evidence type="ECO:0000256" key="2">
    <source>
        <dbReference type="SAM" id="MobiDB-lite"/>
    </source>
</evidence>
<dbReference type="EMBL" id="BFEA01000335">
    <property type="protein sequence ID" value="GBG80041.1"/>
    <property type="molecule type" value="Genomic_DNA"/>
</dbReference>
<gene>
    <name evidence="3" type="ORF">CBR_g30410</name>
</gene>
<keyword evidence="1" id="KW-0175">Coiled coil</keyword>
<proteinExistence type="predicted"/>
<feature type="region of interest" description="Disordered" evidence="2">
    <location>
        <begin position="1"/>
        <end position="31"/>
    </location>
</feature>
<sequence length="476" mass="55029">MVVSADRQVSDDTNVVVDGRTERGVEGSSRSNRDKAAYIDVSEAYDHPLIKFHLQDKYFENCDEWYEYSAANKIYEREQRLHESQPKLRYDVEGKVPSDFALKRVCGRYLTDNEGLRWTQDELLQMLKKKEEEVNALRNAFMKVELNARGVVESFIEAKRSQEIKDSSVTDVGVVKKEVDPAEEMDTEFKRLIQSFITNDLLDEVCELSTRVHPHLLPECEDLRRRLQEAESGVRKILLRGVLSSVDAFFASDLFDIPSIATLEDLPKMRLIAMLKLLQNIGSELAHRNVLLEVQNAIKFPVSNKQLRGTVIMLGHVYKQTREELMDLLFKDTFPDRCDEGFTNGTVRHYREQLCTLRILLAGDAHSPMQFMKEIEHKKRELNALTSINKEHETRLHEVLLALIEALRCSCPKCGRLLSHLRRGDHKMFNDLAVVRRKCDNTTNLYPDGDAIVDEQEQFAMEERRRQLRGGDDLDE</sequence>
<name>A0A388LCK4_CHABU</name>
<organism evidence="3 4">
    <name type="scientific">Chara braunii</name>
    <name type="common">Braun's stonewort</name>
    <dbReference type="NCBI Taxonomy" id="69332"/>
    <lineage>
        <taxon>Eukaryota</taxon>
        <taxon>Viridiplantae</taxon>
        <taxon>Streptophyta</taxon>
        <taxon>Charophyceae</taxon>
        <taxon>Charales</taxon>
        <taxon>Characeae</taxon>
        <taxon>Chara</taxon>
    </lineage>
</organism>
<comment type="caution">
    <text evidence="3">The sequence shown here is derived from an EMBL/GenBank/DDBJ whole genome shotgun (WGS) entry which is preliminary data.</text>
</comment>
<feature type="compositionally biased region" description="Basic and acidic residues" evidence="2">
    <location>
        <begin position="19"/>
        <end position="31"/>
    </location>
</feature>
<evidence type="ECO:0000313" key="4">
    <source>
        <dbReference type="Proteomes" id="UP000265515"/>
    </source>
</evidence>
<reference evidence="3 4" key="1">
    <citation type="journal article" date="2018" name="Cell">
        <title>The Chara Genome: Secondary Complexity and Implications for Plant Terrestrialization.</title>
        <authorList>
            <person name="Nishiyama T."/>
            <person name="Sakayama H."/>
            <person name="Vries J.D."/>
            <person name="Buschmann H."/>
            <person name="Saint-Marcoux D."/>
            <person name="Ullrich K.K."/>
            <person name="Haas F.B."/>
            <person name="Vanderstraeten L."/>
            <person name="Becker D."/>
            <person name="Lang D."/>
            <person name="Vosolsobe S."/>
            <person name="Rombauts S."/>
            <person name="Wilhelmsson P.K.I."/>
            <person name="Janitza P."/>
            <person name="Kern R."/>
            <person name="Heyl A."/>
            <person name="Rumpler F."/>
            <person name="Villalobos L.I.A.C."/>
            <person name="Clay J.M."/>
            <person name="Skokan R."/>
            <person name="Toyoda A."/>
            <person name="Suzuki Y."/>
            <person name="Kagoshima H."/>
            <person name="Schijlen E."/>
            <person name="Tajeshwar N."/>
            <person name="Catarino B."/>
            <person name="Hetherington A.J."/>
            <person name="Saltykova A."/>
            <person name="Bonnot C."/>
            <person name="Breuninger H."/>
            <person name="Symeonidi A."/>
            <person name="Radhakrishnan G.V."/>
            <person name="Van Nieuwerburgh F."/>
            <person name="Deforce D."/>
            <person name="Chang C."/>
            <person name="Karol K.G."/>
            <person name="Hedrich R."/>
            <person name="Ulvskov P."/>
            <person name="Glockner G."/>
            <person name="Delwiche C.F."/>
            <person name="Petrasek J."/>
            <person name="Van de Peer Y."/>
            <person name="Friml J."/>
            <person name="Beilby M."/>
            <person name="Dolan L."/>
            <person name="Kohara Y."/>
            <person name="Sugano S."/>
            <person name="Fujiyama A."/>
            <person name="Delaux P.-M."/>
            <person name="Quint M."/>
            <person name="TheiBen G."/>
            <person name="Hagemann M."/>
            <person name="Harholt J."/>
            <person name="Dunand C."/>
            <person name="Zachgo S."/>
            <person name="Langdale J."/>
            <person name="Maumus F."/>
            <person name="Straeten D.V.D."/>
            <person name="Gould S.B."/>
            <person name="Rensing S.A."/>
        </authorList>
    </citation>
    <scope>NUCLEOTIDE SEQUENCE [LARGE SCALE GENOMIC DNA]</scope>
    <source>
        <strain evidence="3 4">S276</strain>
    </source>
</reference>